<protein>
    <submittedName>
        <fullName evidence="1">Beta-carotene 15,15'-monooxygenase</fullName>
    </submittedName>
</protein>
<dbReference type="Proteomes" id="UP000602653">
    <property type="component" value="Chromosome"/>
</dbReference>
<evidence type="ECO:0000313" key="1">
    <source>
        <dbReference type="EMBL" id="QRV01441.1"/>
    </source>
</evidence>
<keyword evidence="2" id="KW-1185">Reference proteome</keyword>
<name>A0ABX7IEP9_9ACTO</name>
<sequence length="271" mass="27697">MKRSLLAGFSALAVSAGVGEVVRRMPLPTWDRDSYTGSVVSLTGGLQAVAGVLAGTALAEDGWARVAGMSATVSSAAAGYIDDHMEEQFSAQGKGFRGHLGALKRGRVTSGVAKIAIIGAGAAFSGVALEKPRHVRGLVIAGLDAAMIAGSANLINLLDLRPGRALKVTALGALPVACLSQQSRPAAVALIATCLGTVRDDLAGRTMLGDFGANVLGAQLGVLLTRSSSTPLKFALFSVISGLTMASEKISFSAVIDNNTFLRAIDQLGRH</sequence>
<proteinExistence type="predicted"/>
<dbReference type="RefSeq" id="WP_204423077.1">
    <property type="nucleotide sequence ID" value="NZ_CP070228.1"/>
</dbReference>
<evidence type="ECO:0000313" key="2">
    <source>
        <dbReference type="Proteomes" id="UP000602653"/>
    </source>
</evidence>
<organism evidence="1 2">
    <name type="scientific">Arcanobacterium phocisimile</name>
    <dbReference type="NCBI Taxonomy" id="1302235"/>
    <lineage>
        <taxon>Bacteria</taxon>
        <taxon>Bacillati</taxon>
        <taxon>Actinomycetota</taxon>
        <taxon>Actinomycetes</taxon>
        <taxon>Actinomycetales</taxon>
        <taxon>Actinomycetaceae</taxon>
        <taxon>Arcanobacterium</taxon>
    </lineage>
</organism>
<reference evidence="1 2" key="1">
    <citation type="submission" date="2021-02" db="EMBL/GenBank/DDBJ databases">
        <title>Complete Genome Sequence of Arcanobacterium phocisimile strain DSM 26142T from a harbour seal.</title>
        <authorList>
            <person name="Borowiak M."/>
            <person name="Alssahen M."/>
            <person name="Malorny B."/>
            <person name="Laemmler C."/>
            <person name="Siebert U."/>
            <person name="Ploetz M."/>
            <person name="Abdulmawjood A."/>
        </authorList>
    </citation>
    <scope>NUCLEOTIDE SEQUENCE [LARGE SCALE GENOMIC DNA]</scope>
    <source>
        <strain evidence="1 2">DSM 26142</strain>
    </source>
</reference>
<gene>
    <name evidence="1" type="ORF">JTE88_04805</name>
</gene>
<dbReference type="EMBL" id="CP070228">
    <property type="protein sequence ID" value="QRV01441.1"/>
    <property type="molecule type" value="Genomic_DNA"/>
</dbReference>
<accession>A0ABX7IEP9</accession>